<dbReference type="FunFam" id="3.40.50.300:FF:000356">
    <property type="entry name" value="DNA repair protein RecN"/>
    <property type="match status" value="1"/>
</dbReference>
<dbReference type="GO" id="GO:0006310">
    <property type="term" value="P:DNA recombination"/>
    <property type="evidence" value="ECO:0007669"/>
    <property type="project" value="InterPro"/>
</dbReference>
<dbReference type="EMBL" id="JZYX01000060">
    <property type="protein sequence ID" value="KJN19582.1"/>
    <property type="molecule type" value="Genomic_DNA"/>
</dbReference>
<dbReference type="GO" id="GO:0043590">
    <property type="term" value="C:bacterial nucleoid"/>
    <property type="evidence" value="ECO:0007669"/>
    <property type="project" value="TreeGrafter"/>
</dbReference>
<keyword evidence="5 9" id="KW-0227">DNA damage</keyword>
<dbReference type="Gene3D" id="3.40.50.300">
    <property type="entry name" value="P-loop containing nucleotide triphosphate hydrolases"/>
    <property type="match status" value="2"/>
</dbReference>
<proteinExistence type="inferred from homology"/>
<comment type="caution">
    <text evidence="11">The sequence shown here is derived from an EMBL/GenBank/DDBJ whole genome shotgun (WGS) entry which is preliminary data.</text>
</comment>
<dbReference type="GO" id="GO:0006281">
    <property type="term" value="P:DNA repair"/>
    <property type="evidence" value="ECO:0007669"/>
    <property type="project" value="UniProtKB-KW"/>
</dbReference>
<dbReference type="InterPro" id="IPR004604">
    <property type="entry name" value="DNA_recomb/repair_RecN"/>
</dbReference>
<evidence type="ECO:0000259" key="10">
    <source>
        <dbReference type="Pfam" id="PF02463"/>
    </source>
</evidence>
<evidence type="ECO:0000256" key="5">
    <source>
        <dbReference type="ARBA" id="ARBA00022763"/>
    </source>
</evidence>
<evidence type="ECO:0000256" key="8">
    <source>
        <dbReference type="ARBA" id="ARBA00033408"/>
    </source>
</evidence>
<dbReference type="PATRIC" id="fig|1619248.3.peg.4242"/>
<dbReference type="AlphaFoldDB" id="A0A0F1ACK0"/>
<dbReference type="RefSeq" id="WP_025759266.1">
    <property type="nucleotide sequence ID" value="NZ_CABMND010000004.1"/>
</dbReference>
<keyword evidence="7 9" id="KW-0234">DNA repair</keyword>
<evidence type="ECO:0000256" key="3">
    <source>
        <dbReference type="ARBA" id="ARBA00021315"/>
    </source>
</evidence>
<dbReference type="Proteomes" id="UP000033352">
    <property type="component" value="Unassembled WGS sequence"/>
</dbReference>
<dbReference type="GO" id="GO:0005524">
    <property type="term" value="F:ATP binding"/>
    <property type="evidence" value="ECO:0007669"/>
    <property type="project" value="UniProtKB-KW"/>
</dbReference>
<dbReference type="CDD" id="cd03241">
    <property type="entry name" value="ABC_RecN"/>
    <property type="match status" value="2"/>
</dbReference>
<comment type="function">
    <text evidence="1 9">May be involved in recombinational repair of damaged DNA.</text>
</comment>
<evidence type="ECO:0000256" key="7">
    <source>
        <dbReference type="ARBA" id="ARBA00023204"/>
    </source>
</evidence>
<evidence type="ECO:0000256" key="1">
    <source>
        <dbReference type="ARBA" id="ARBA00003618"/>
    </source>
</evidence>
<name>A0A0F1ACK0_9ENTR</name>
<evidence type="ECO:0000256" key="4">
    <source>
        <dbReference type="ARBA" id="ARBA00022741"/>
    </source>
</evidence>
<dbReference type="GO" id="GO:0009432">
    <property type="term" value="P:SOS response"/>
    <property type="evidence" value="ECO:0007669"/>
    <property type="project" value="UniProtKB-ARBA"/>
</dbReference>
<dbReference type="PIRSF" id="PIRSF003128">
    <property type="entry name" value="RecN"/>
    <property type="match status" value="1"/>
</dbReference>
<dbReference type="PANTHER" id="PTHR11059">
    <property type="entry name" value="DNA REPAIR PROTEIN RECN"/>
    <property type="match status" value="1"/>
</dbReference>
<dbReference type="NCBIfam" id="NF008121">
    <property type="entry name" value="PRK10869.1"/>
    <property type="match status" value="1"/>
</dbReference>
<accession>A0A0F1ACK0</accession>
<keyword evidence="6" id="KW-0067">ATP-binding</keyword>
<comment type="similarity">
    <text evidence="2 9">Belongs to the RecN family.</text>
</comment>
<protein>
    <recommendedName>
        <fullName evidence="3 9">DNA repair protein RecN</fullName>
    </recommendedName>
    <alternativeName>
        <fullName evidence="8 9">Recombination protein N</fullName>
    </alternativeName>
</protein>
<feature type="domain" description="RecF/RecN/SMC N-terminal" evidence="10">
    <location>
        <begin position="2"/>
        <end position="508"/>
    </location>
</feature>
<evidence type="ECO:0000313" key="12">
    <source>
        <dbReference type="Proteomes" id="UP000033352"/>
    </source>
</evidence>
<dbReference type="PANTHER" id="PTHR11059:SF0">
    <property type="entry name" value="DNA REPAIR PROTEIN RECN"/>
    <property type="match status" value="1"/>
</dbReference>
<dbReference type="InterPro" id="IPR027417">
    <property type="entry name" value="P-loop_NTPase"/>
</dbReference>
<evidence type="ECO:0000256" key="6">
    <source>
        <dbReference type="ARBA" id="ARBA00022840"/>
    </source>
</evidence>
<dbReference type="FunFam" id="3.40.50.300:FF:000319">
    <property type="entry name" value="DNA repair protein RecN"/>
    <property type="match status" value="1"/>
</dbReference>
<reference evidence="11 12" key="1">
    <citation type="submission" date="2015-03" db="EMBL/GenBank/DDBJ databases">
        <authorList>
            <person name="McCorrison J."/>
            <person name="Sanka R."/>
            <person name="Adams M."/>
            <person name="Brinkac L."/>
            <person name="Nierman W."/>
            <person name="Sutton G."/>
            <person name="Nelson K."/>
            <person name="Kiedrowski L."/>
            <person name="Guerrero D."/>
            <person name="Bonomo R."/>
        </authorList>
    </citation>
    <scope>NUCLEOTIDE SEQUENCE [LARGE SCALE GENOMIC DNA]</scope>
    <source>
        <strain evidence="11 12">35699</strain>
    </source>
</reference>
<dbReference type="SUPFAM" id="SSF52540">
    <property type="entry name" value="P-loop containing nucleoside triphosphate hydrolases"/>
    <property type="match status" value="2"/>
</dbReference>
<dbReference type="Pfam" id="PF02463">
    <property type="entry name" value="SMC_N"/>
    <property type="match status" value="1"/>
</dbReference>
<sequence length="553" mass="61583">MLAQLTISNFAIVRELEIDFHSGMTAITGETGAGKSIAIDALGLCLGGRAEGDMVRMGANRADLCARFSLKDTPAAQRWLEQNQLEDGRECLLRRVISSDGRSRGFINGTAVPLSQLRELGQLLIQIHGQHAHQQLVKPEQQKALLDGYAGEYALTQLMAEHYRQWHQSCRELAQHQQQSQERAARAELLEYQLKELNEFNPQAGEFEQIDEEYKRLANSGHLLSTSQNALNLLADGEDVNLQSQLYNVRQLLTELVGMDSKLSGVLDMLEEAAIQISEAGDELRHYCERLDLDPNRLFELEQRISRQISLARKHHVTPEELPGYYQSLLEEQQQLDDQADSLETLSLAVSLHHEQALATAQKLHDIRQHYAQELSQHITDSMHTLAMPHGIFTIDVRFEENHLTAEGADRIEFRVTTNPGQPLQAISKVASGGELSRIALAIQVITARKMETPALIFDEVDVGISGPTAAVVGKLLRQLGESTQVMCVTHLPQVAGCGHHHFIVSKETDGEMTETHMKPLDKRARLQELARLLGGSEVTRNTLANAKELLAA</sequence>
<evidence type="ECO:0000313" key="11">
    <source>
        <dbReference type="EMBL" id="KJN19582.1"/>
    </source>
</evidence>
<evidence type="ECO:0000256" key="9">
    <source>
        <dbReference type="PIRNR" id="PIRNR003128"/>
    </source>
</evidence>
<keyword evidence="4" id="KW-0547">Nucleotide-binding</keyword>
<dbReference type="OrthoDB" id="9806954at2"/>
<dbReference type="NCBIfam" id="TIGR00634">
    <property type="entry name" value="recN"/>
    <property type="match status" value="1"/>
</dbReference>
<dbReference type="InterPro" id="IPR003395">
    <property type="entry name" value="RecF/RecN/SMC_N"/>
</dbReference>
<organism evidence="11 12">
    <name type="scientific">Enterobacter sichuanensis</name>
    <dbReference type="NCBI Taxonomy" id="2071710"/>
    <lineage>
        <taxon>Bacteria</taxon>
        <taxon>Pseudomonadati</taxon>
        <taxon>Pseudomonadota</taxon>
        <taxon>Gammaproteobacteria</taxon>
        <taxon>Enterobacterales</taxon>
        <taxon>Enterobacteriaceae</taxon>
        <taxon>Enterobacter</taxon>
        <taxon>Enterobacter cloacae complex</taxon>
    </lineage>
</organism>
<evidence type="ECO:0000256" key="2">
    <source>
        <dbReference type="ARBA" id="ARBA00009441"/>
    </source>
</evidence>
<gene>
    <name evidence="11" type="ORF">SS37_22045</name>
</gene>